<proteinExistence type="inferred from homology"/>
<dbReference type="Gene3D" id="1.10.1740.10">
    <property type="match status" value="1"/>
</dbReference>
<evidence type="ECO:0000259" key="5">
    <source>
        <dbReference type="Pfam" id="PF08281"/>
    </source>
</evidence>
<dbReference type="InterPro" id="IPR036388">
    <property type="entry name" value="WH-like_DNA-bd_sf"/>
</dbReference>
<evidence type="ECO:0000256" key="2">
    <source>
        <dbReference type="ARBA" id="ARBA00021245"/>
    </source>
</evidence>
<dbReference type="InterPro" id="IPR013325">
    <property type="entry name" value="RNA_pol_sigma_r2"/>
</dbReference>
<dbReference type="Gene3D" id="1.10.10.10">
    <property type="entry name" value="Winged helix-like DNA-binding domain superfamily/Winged helix DNA-binding domain"/>
    <property type="match status" value="1"/>
</dbReference>
<evidence type="ECO:0000256" key="1">
    <source>
        <dbReference type="ARBA" id="ARBA00007788"/>
    </source>
</evidence>
<dbReference type="GO" id="GO:0003677">
    <property type="term" value="F:DNA binding"/>
    <property type="evidence" value="ECO:0007669"/>
    <property type="project" value="InterPro"/>
</dbReference>
<comment type="similarity">
    <text evidence="1">Belongs to the sigma-70 factor family.</text>
</comment>
<feature type="domain" description="RNA polymerase sigma factor 70 region 4 type 2" evidence="5">
    <location>
        <begin position="119"/>
        <end position="155"/>
    </location>
</feature>
<sequence>MLSKEQQQLVCENLYIVKAVISKMNLIPNAAVSWEDYYQSGCVALCRAAETYTGQARFFHYAFIVIRNHFYHMQAKQKLDQELEFQDLFQPDVIEEVVGKIQTKRFEALKQGLADIYIEVLDLMQLEFSPKEIAEILHIPVKTVYTRIRTARSKLNVLLENNREEI</sequence>
<dbReference type="GO" id="GO:0016987">
    <property type="term" value="F:sigma factor activity"/>
    <property type="evidence" value="ECO:0007669"/>
    <property type="project" value="InterPro"/>
</dbReference>
<comment type="caution">
    <text evidence="6">The sequence shown here is derived from an EMBL/GenBank/DDBJ whole genome shotgun (WGS) entry which is preliminary data.</text>
</comment>
<dbReference type="Proteomes" id="UP000632659">
    <property type="component" value="Unassembled WGS sequence"/>
</dbReference>
<dbReference type="InterPro" id="IPR007627">
    <property type="entry name" value="RNA_pol_sigma70_r2"/>
</dbReference>
<dbReference type="InterPro" id="IPR013249">
    <property type="entry name" value="RNA_pol_sigma70_r4_t2"/>
</dbReference>
<feature type="domain" description="RNA polymerase sigma-70 region 2" evidence="4">
    <location>
        <begin position="31"/>
        <end position="78"/>
    </location>
</feature>
<organism evidence="6 7">
    <name type="scientific">Massiliimalia timonensis</name>
    <dbReference type="NCBI Taxonomy" id="1987501"/>
    <lineage>
        <taxon>Bacteria</taxon>
        <taxon>Bacillati</taxon>
        <taxon>Bacillota</taxon>
        <taxon>Clostridia</taxon>
        <taxon>Eubacteriales</taxon>
        <taxon>Oscillospiraceae</taxon>
        <taxon>Massiliimalia</taxon>
    </lineage>
</organism>
<dbReference type="InterPro" id="IPR016032">
    <property type="entry name" value="Sig_transdc_resp-reg_C-effctor"/>
</dbReference>
<evidence type="ECO:0000313" key="6">
    <source>
        <dbReference type="EMBL" id="MBC8611417.1"/>
    </source>
</evidence>
<name>A0A8J6PGA5_9FIRM</name>
<evidence type="ECO:0000256" key="3">
    <source>
        <dbReference type="ARBA" id="ARBA00024701"/>
    </source>
</evidence>
<dbReference type="Pfam" id="PF08281">
    <property type="entry name" value="Sigma70_r4_2"/>
    <property type="match status" value="1"/>
</dbReference>
<dbReference type="Pfam" id="PF04542">
    <property type="entry name" value="Sigma70_r2"/>
    <property type="match status" value="1"/>
</dbReference>
<protein>
    <recommendedName>
        <fullName evidence="2">RNA polymerase sigma factor SigS</fullName>
    </recommendedName>
</protein>
<dbReference type="SUPFAM" id="SSF88946">
    <property type="entry name" value="Sigma2 domain of RNA polymerase sigma factors"/>
    <property type="match status" value="1"/>
</dbReference>
<dbReference type="GO" id="GO:0006352">
    <property type="term" value="P:DNA-templated transcription initiation"/>
    <property type="evidence" value="ECO:0007669"/>
    <property type="project" value="InterPro"/>
</dbReference>
<dbReference type="InterPro" id="IPR014284">
    <property type="entry name" value="RNA_pol_sigma-70_dom"/>
</dbReference>
<dbReference type="EMBL" id="JACRTL010000005">
    <property type="protein sequence ID" value="MBC8611417.1"/>
    <property type="molecule type" value="Genomic_DNA"/>
</dbReference>
<dbReference type="SUPFAM" id="SSF46894">
    <property type="entry name" value="C-terminal effector domain of the bipartite response regulators"/>
    <property type="match status" value="1"/>
</dbReference>
<dbReference type="RefSeq" id="WP_187536634.1">
    <property type="nucleotide sequence ID" value="NZ_JACRTL010000005.1"/>
</dbReference>
<reference evidence="6" key="1">
    <citation type="submission" date="2020-08" db="EMBL/GenBank/DDBJ databases">
        <title>Genome public.</title>
        <authorList>
            <person name="Liu C."/>
            <person name="Sun Q."/>
        </authorList>
    </citation>
    <scope>NUCLEOTIDE SEQUENCE</scope>
    <source>
        <strain evidence="6">NSJ-15</strain>
    </source>
</reference>
<dbReference type="AlphaFoldDB" id="A0A8J6PGA5"/>
<comment type="function">
    <text evidence="3">Sigma factors are initiation factors that promote the attachment of RNA polymerase to specific initiation sites and are then released. Sigma-S contributes to the protection against external stress, thus playing a role in cellular fitness and survival.</text>
</comment>
<evidence type="ECO:0000313" key="7">
    <source>
        <dbReference type="Proteomes" id="UP000632659"/>
    </source>
</evidence>
<evidence type="ECO:0000259" key="4">
    <source>
        <dbReference type="Pfam" id="PF04542"/>
    </source>
</evidence>
<keyword evidence="7" id="KW-1185">Reference proteome</keyword>
<dbReference type="NCBIfam" id="TIGR02937">
    <property type="entry name" value="sigma70-ECF"/>
    <property type="match status" value="1"/>
</dbReference>
<accession>A0A8J6PGA5</accession>
<gene>
    <name evidence="6" type="ORF">H8702_09925</name>
</gene>